<evidence type="ECO:0000313" key="3">
    <source>
        <dbReference type="Proteomes" id="UP001168877"/>
    </source>
</evidence>
<name>A0AA39RUF5_ACESA</name>
<comment type="caution">
    <text evidence="2">The sequence shown here is derived from an EMBL/GenBank/DDBJ whole genome shotgun (WGS) entry which is preliminary data.</text>
</comment>
<protein>
    <submittedName>
        <fullName evidence="2">Uncharacterized protein</fullName>
    </submittedName>
</protein>
<dbReference type="Proteomes" id="UP001168877">
    <property type="component" value="Unassembled WGS sequence"/>
</dbReference>
<evidence type="ECO:0000256" key="1">
    <source>
        <dbReference type="SAM" id="Phobius"/>
    </source>
</evidence>
<keyword evidence="3" id="KW-1185">Reference proteome</keyword>
<feature type="transmembrane region" description="Helical" evidence="1">
    <location>
        <begin position="38"/>
        <end position="57"/>
    </location>
</feature>
<evidence type="ECO:0000313" key="2">
    <source>
        <dbReference type="EMBL" id="KAK0580401.1"/>
    </source>
</evidence>
<dbReference type="AlphaFoldDB" id="A0AA39RUF5"/>
<sequence>MFHISIITGARGEGHASATTVRVYRTGVRRANGGRNRALIGIPFLLIIMGTFGLGGLNAARAYKKEKEAHPSHNPFLP</sequence>
<reference evidence="2" key="2">
    <citation type="submission" date="2023-06" db="EMBL/GenBank/DDBJ databases">
        <authorList>
            <person name="Swenson N.G."/>
            <person name="Wegrzyn J.L."/>
            <person name="Mcevoy S.L."/>
        </authorList>
    </citation>
    <scope>NUCLEOTIDE SEQUENCE</scope>
    <source>
        <strain evidence="2">NS2018</strain>
        <tissue evidence="2">Leaf</tissue>
    </source>
</reference>
<proteinExistence type="predicted"/>
<accession>A0AA39RUF5</accession>
<dbReference type="EMBL" id="JAUESC010000384">
    <property type="protein sequence ID" value="KAK0580401.1"/>
    <property type="molecule type" value="Genomic_DNA"/>
</dbReference>
<keyword evidence="1" id="KW-0472">Membrane</keyword>
<organism evidence="2 3">
    <name type="scientific">Acer saccharum</name>
    <name type="common">Sugar maple</name>
    <dbReference type="NCBI Taxonomy" id="4024"/>
    <lineage>
        <taxon>Eukaryota</taxon>
        <taxon>Viridiplantae</taxon>
        <taxon>Streptophyta</taxon>
        <taxon>Embryophyta</taxon>
        <taxon>Tracheophyta</taxon>
        <taxon>Spermatophyta</taxon>
        <taxon>Magnoliopsida</taxon>
        <taxon>eudicotyledons</taxon>
        <taxon>Gunneridae</taxon>
        <taxon>Pentapetalae</taxon>
        <taxon>rosids</taxon>
        <taxon>malvids</taxon>
        <taxon>Sapindales</taxon>
        <taxon>Sapindaceae</taxon>
        <taxon>Hippocastanoideae</taxon>
        <taxon>Acereae</taxon>
        <taxon>Acer</taxon>
    </lineage>
</organism>
<gene>
    <name evidence="2" type="ORF">LWI29_001485</name>
</gene>
<keyword evidence="1" id="KW-1133">Transmembrane helix</keyword>
<keyword evidence="1" id="KW-0812">Transmembrane</keyword>
<reference evidence="2" key="1">
    <citation type="journal article" date="2022" name="Plant J.">
        <title>Strategies of tolerance reflected in two North American maple genomes.</title>
        <authorList>
            <person name="McEvoy S.L."/>
            <person name="Sezen U.U."/>
            <person name="Trouern-Trend A."/>
            <person name="McMahon S.M."/>
            <person name="Schaberg P.G."/>
            <person name="Yang J."/>
            <person name="Wegrzyn J.L."/>
            <person name="Swenson N.G."/>
        </authorList>
    </citation>
    <scope>NUCLEOTIDE SEQUENCE</scope>
    <source>
        <strain evidence="2">NS2018</strain>
    </source>
</reference>